<feature type="compositionally biased region" description="Pro residues" evidence="1">
    <location>
        <begin position="83"/>
        <end position="93"/>
    </location>
</feature>
<evidence type="ECO:0000313" key="3">
    <source>
        <dbReference type="EMBL" id="QDY81034.1"/>
    </source>
</evidence>
<evidence type="ECO:0000259" key="2">
    <source>
        <dbReference type="Pfam" id="PF22802"/>
    </source>
</evidence>
<evidence type="ECO:0000313" key="4">
    <source>
        <dbReference type="Proteomes" id="UP000320580"/>
    </source>
</evidence>
<dbReference type="OrthoDB" id="5182641at2"/>
<accession>A0A5B8JKI0</accession>
<dbReference type="InterPro" id="IPR049575">
    <property type="entry name" value="RsiG-like"/>
</dbReference>
<proteinExistence type="predicted"/>
<feature type="region of interest" description="Disordered" evidence="1">
    <location>
        <begin position="41"/>
        <end position="115"/>
    </location>
</feature>
<keyword evidence="4" id="KW-1185">Reference proteome</keyword>
<reference evidence="3 4" key="1">
    <citation type="submission" date="2019-07" db="EMBL/GenBank/DDBJ databases">
        <authorList>
            <person name="Zhu P."/>
        </authorList>
    </citation>
    <scope>NUCLEOTIDE SEQUENCE [LARGE SCALE GENOMIC DNA]</scope>
    <source>
        <strain evidence="3 4">SSL-25</strain>
    </source>
</reference>
<dbReference type="EMBL" id="CP042266">
    <property type="protein sequence ID" value="QDY81034.1"/>
    <property type="molecule type" value="Genomic_DNA"/>
</dbReference>
<feature type="domain" description="RsiG-like" evidence="2">
    <location>
        <begin position="3"/>
        <end position="48"/>
    </location>
</feature>
<dbReference type="Pfam" id="PF22802">
    <property type="entry name" value="RsiG"/>
    <property type="match status" value="1"/>
</dbReference>
<gene>
    <name evidence="3" type="ORF">FQU76_14835</name>
</gene>
<name>A0A5B8JKI0_9ACTN</name>
<dbReference type="AlphaFoldDB" id="A0A5B8JKI0"/>
<protein>
    <recommendedName>
        <fullName evidence="2">RsiG-like domain-containing protein</fullName>
    </recommendedName>
</protein>
<feature type="compositionally biased region" description="Low complexity" evidence="1">
    <location>
        <begin position="94"/>
        <end position="115"/>
    </location>
</feature>
<dbReference type="CDD" id="cd21107">
    <property type="entry name" value="RsiG"/>
    <property type="match status" value="1"/>
</dbReference>
<feature type="compositionally biased region" description="Low complexity" evidence="1">
    <location>
        <begin position="49"/>
        <end position="82"/>
    </location>
</feature>
<evidence type="ECO:0000256" key="1">
    <source>
        <dbReference type="SAM" id="MobiDB-lite"/>
    </source>
</evidence>
<organism evidence="3 4">
    <name type="scientific">Streptomyces qinzhouensis</name>
    <dbReference type="NCBI Taxonomy" id="2599401"/>
    <lineage>
        <taxon>Bacteria</taxon>
        <taxon>Bacillati</taxon>
        <taxon>Actinomycetota</taxon>
        <taxon>Actinomycetes</taxon>
        <taxon>Kitasatosporales</taxon>
        <taxon>Streptomycetaceae</taxon>
        <taxon>Streptomyces</taxon>
    </lineage>
</organism>
<sequence length="226" mass="23643">MPALLLPELRTLRRGSQQDEADLSYVRRLLQGRIDILRAELARRSGPDPTTAATGATGSTGAPAVTGPAAPTATATGSASVPPAVPPVVPPVASPGSRTAAPPGSGPGSRAGSAPVPVAASVVDRLSEILADAPSSHRSSARHVTLAPPHSENYGRLAADMLADVELSDLQARTDDELHAAMGRLVRYEQRVSRRRQLLQRTADDCSAEIGRRYREGEAQVDDLLT</sequence>
<dbReference type="InterPro" id="IPR055209">
    <property type="entry name" value="RsiG-like_dom"/>
</dbReference>
<dbReference type="Proteomes" id="UP000320580">
    <property type="component" value="Chromosome"/>
</dbReference>
<dbReference type="KEGG" id="sqz:FQU76_14835"/>